<sequence length="354" mass="40972">MHAKDQTVPLLSGSKTLVVAIFFLLVVLISRCSREKAAPDMNVPSNARDIVHQKYPSAEISKMMVLEHGKVYQLSFRFHGTNYQSVVNNSGILTTTRQTDEQIPESLLAQLDTLAIRGGRISNHRIVESYYADNAVEEDVFDYELNGHKYVLTFDAYRVALRPYQQASYRTKSIEDLPEKIQQYINSRHRPNPDFVNSLINLNDQSKQYIIKNNELTFMECRVNILPDGSKNHEITVNYLGATALSGMLFDGDGDLIFVPQFNRIKQFKQNFDTLLWVSNLTTSEINYFRDLFAGQSQLFGFNLDGQQNFDNSFRSEFENFKSYQFDLYNYKRERWSLHYNAQKALVNFSYSSQ</sequence>
<dbReference type="Proteomes" id="UP001139700">
    <property type="component" value="Unassembled WGS sequence"/>
</dbReference>
<reference evidence="1" key="1">
    <citation type="submission" date="2021-12" db="EMBL/GenBank/DDBJ databases">
        <title>Novel species in genus Dyadobacter.</title>
        <authorList>
            <person name="Ma C."/>
        </authorList>
    </citation>
    <scope>NUCLEOTIDE SEQUENCE</scope>
    <source>
        <strain evidence="1">CY399</strain>
    </source>
</reference>
<evidence type="ECO:0000313" key="1">
    <source>
        <dbReference type="EMBL" id="MCF0040851.1"/>
    </source>
</evidence>
<dbReference type="AlphaFoldDB" id="A0A9X1T9N8"/>
<organism evidence="1 2">
    <name type="scientific">Dyadobacter fanqingshengii</name>
    <dbReference type="NCBI Taxonomy" id="2906443"/>
    <lineage>
        <taxon>Bacteria</taxon>
        <taxon>Pseudomonadati</taxon>
        <taxon>Bacteroidota</taxon>
        <taxon>Cytophagia</taxon>
        <taxon>Cytophagales</taxon>
        <taxon>Spirosomataceae</taxon>
        <taxon>Dyadobacter</taxon>
    </lineage>
</organism>
<protein>
    <submittedName>
        <fullName evidence="1">Uncharacterized protein</fullName>
    </submittedName>
</protein>
<name>A0A9X1T9N8_9BACT</name>
<gene>
    <name evidence="1" type="ORF">LXM24_12200</name>
</gene>
<comment type="caution">
    <text evidence="1">The sequence shown here is derived from an EMBL/GenBank/DDBJ whole genome shotgun (WGS) entry which is preliminary data.</text>
</comment>
<dbReference type="EMBL" id="JAJTTA010000002">
    <property type="protein sequence ID" value="MCF0040851.1"/>
    <property type="molecule type" value="Genomic_DNA"/>
</dbReference>
<proteinExistence type="predicted"/>
<evidence type="ECO:0000313" key="2">
    <source>
        <dbReference type="Proteomes" id="UP001139700"/>
    </source>
</evidence>
<dbReference type="RefSeq" id="WP_234613350.1">
    <property type="nucleotide sequence ID" value="NZ_CP098806.1"/>
</dbReference>
<keyword evidence="2" id="KW-1185">Reference proteome</keyword>
<accession>A0A9X1T9N8</accession>